<reference evidence="3" key="1">
    <citation type="submission" date="2022-11" db="UniProtKB">
        <authorList>
            <consortium name="WormBaseParasite"/>
        </authorList>
    </citation>
    <scope>IDENTIFICATION</scope>
</reference>
<sequence>MEMSILVTGQKVAGERSPDIRSPDIRSPNIKVVIPQGRRTLRSCNKKIAHQYDRQSQIFCISMHFLH</sequence>
<dbReference type="WBParaSite" id="nRc.2.0.1.t43548-RA">
    <property type="protein sequence ID" value="nRc.2.0.1.t43548-RA"/>
    <property type="gene ID" value="nRc.2.0.1.g43548"/>
</dbReference>
<name>A0A915L1C0_ROMCU</name>
<evidence type="ECO:0000256" key="1">
    <source>
        <dbReference type="SAM" id="MobiDB-lite"/>
    </source>
</evidence>
<feature type="compositionally biased region" description="Basic and acidic residues" evidence="1">
    <location>
        <begin position="13"/>
        <end position="24"/>
    </location>
</feature>
<feature type="region of interest" description="Disordered" evidence="1">
    <location>
        <begin position="1"/>
        <end position="26"/>
    </location>
</feature>
<accession>A0A915L1C0</accession>
<organism evidence="2 3">
    <name type="scientific">Romanomermis culicivorax</name>
    <name type="common">Nematode worm</name>
    <dbReference type="NCBI Taxonomy" id="13658"/>
    <lineage>
        <taxon>Eukaryota</taxon>
        <taxon>Metazoa</taxon>
        <taxon>Ecdysozoa</taxon>
        <taxon>Nematoda</taxon>
        <taxon>Enoplea</taxon>
        <taxon>Dorylaimia</taxon>
        <taxon>Mermithida</taxon>
        <taxon>Mermithoidea</taxon>
        <taxon>Mermithidae</taxon>
        <taxon>Romanomermis</taxon>
    </lineage>
</organism>
<evidence type="ECO:0000313" key="3">
    <source>
        <dbReference type="WBParaSite" id="nRc.2.0.1.t43548-RA"/>
    </source>
</evidence>
<keyword evidence="2" id="KW-1185">Reference proteome</keyword>
<protein>
    <submittedName>
        <fullName evidence="3">Uncharacterized protein</fullName>
    </submittedName>
</protein>
<evidence type="ECO:0000313" key="2">
    <source>
        <dbReference type="Proteomes" id="UP000887565"/>
    </source>
</evidence>
<dbReference type="Proteomes" id="UP000887565">
    <property type="component" value="Unplaced"/>
</dbReference>
<proteinExistence type="predicted"/>
<dbReference type="AlphaFoldDB" id="A0A915L1C0"/>